<dbReference type="PROSITE" id="PS51898">
    <property type="entry name" value="TYR_RECOMBINASE"/>
    <property type="match status" value="1"/>
</dbReference>
<dbReference type="SUPFAM" id="SSF56349">
    <property type="entry name" value="DNA breaking-rejoining enzymes"/>
    <property type="match status" value="1"/>
</dbReference>
<dbReference type="PANTHER" id="PTHR30349:SF94">
    <property type="entry name" value="INTEGRASE_RECOMBINASE HI_1414-RELATED"/>
    <property type="match status" value="1"/>
</dbReference>
<dbReference type="GO" id="GO:0003677">
    <property type="term" value="F:DNA binding"/>
    <property type="evidence" value="ECO:0007669"/>
    <property type="project" value="UniProtKB-UniRule"/>
</dbReference>
<keyword evidence="2 4" id="KW-0238">DNA-binding</keyword>
<dbReference type="GO" id="GO:0006310">
    <property type="term" value="P:DNA recombination"/>
    <property type="evidence" value="ECO:0007669"/>
    <property type="project" value="UniProtKB-KW"/>
</dbReference>
<dbReference type="PANTHER" id="PTHR30349">
    <property type="entry name" value="PHAGE INTEGRASE-RELATED"/>
    <property type="match status" value="1"/>
</dbReference>
<evidence type="ECO:0000313" key="7">
    <source>
        <dbReference type="EMBL" id="RNF59806.1"/>
    </source>
</evidence>
<organism evidence="7">
    <name type="scientific">Acidithiobacillus sulfuriphilus</name>
    <dbReference type="NCBI Taxonomy" id="1867749"/>
    <lineage>
        <taxon>Bacteria</taxon>
        <taxon>Pseudomonadati</taxon>
        <taxon>Pseudomonadota</taxon>
        <taxon>Acidithiobacillia</taxon>
        <taxon>Acidithiobacillales</taxon>
        <taxon>Acidithiobacillaceae</taxon>
        <taxon>Acidithiobacillus</taxon>
    </lineage>
</organism>
<feature type="domain" description="Tyr recombinase" evidence="5">
    <location>
        <begin position="177"/>
        <end position="345"/>
    </location>
</feature>
<reference evidence="7" key="1">
    <citation type="submission" date="2018-10" db="EMBL/GenBank/DDBJ databases">
        <title>Acidithiobacillus sulfuriphilus sp. nov.: an extremely acidophilic sulfur-oxidizing chemolithotroph isolated from a neutral pH environment.</title>
        <authorList>
            <person name="Falagan C."/>
            <person name="Moya-Beltran A."/>
            <person name="Quatrini R."/>
            <person name="Johnson D.B."/>
        </authorList>
    </citation>
    <scope>NUCLEOTIDE SEQUENCE [LARGE SCALE GENOMIC DNA]</scope>
    <source>
        <strain evidence="7">CJ-2</strain>
    </source>
</reference>
<sequence length="347" mass="39587">MVQVDYTTSEGGFMASIQKRGNYWRVQIRRTGYPALSGTFDTKAEANFWAAQQEKTLSEQTPERVVQRLRDQDYALAHALDRYALDILPGKKPTTQRRDMGIIKRLKADYGEMALARIDGQMLSGMIRQWQTRLSANSIRLYLAVLSHLYNIARKEWGMVDLINPVELVRKPRLPQGRDRRLIGDEEERLLTAASAMNPELADIVIVAIETAMRQSEILGLEWRHVHWLDHTCYLPDTKNGTARIVPLSVRAEAALQRQQQRATGKDGKVWRYTNDGMRASYFKALKKAGIEGLTFHDLRHEATSRFCEKAIPMMTVQAITGHKSTQMMKRYTHISGKTLVDAVRGS</sequence>
<dbReference type="Pfam" id="PF00589">
    <property type="entry name" value="Phage_integrase"/>
    <property type="match status" value="1"/>
</dbReference>
<dbReference type="PROSITE" id="PS51900">
    <property type="entry name" value="CB"/>
    <property type="match status" value="1"/>
</dbReference>
<keyword evidence="1" id="KW-0229">DNA integration</keyword>
<dbReference type="InterPro" id="IPR002104">
    <property type="entry name" value="Integrase_catalytic"/>
</dbReference>
<gene>
    <name evidence="7" type="ORF">EC580_10315</name>
</gene>
<dbReference type="InterPro" id="IPR011010">
    <property type="entry name" value="DNA_brk_join_enz"/>
</dbReference>
<dbReference type="InterPro" id="IPR050090">
    <property type="entry name" value="Tyrosine_recombinase_XerCD"/>
</dbReference>
<keyword evidence="3" id="KW-0233">DNA recombination</keyword>
<dbReference type="Gene3D" id="1.10.150.130">
    <property type="match status" value="1"/>
</dbReference>
<evidence type="ECO:0000259" key="6">
    <source>
        <dbReference type="PROSITE" id="PS51900"/>
    </source>
</evidence>
<dbReference type="InterPro" id="IPR013762">
    <property type="entry name" value="Integrase-like_cat_sf"/>
</dbReference>
<accession>A0A3M8QU94</accession>
<dbReference type="AlphaFoldDB" id="A0A3M8QU94"/>
<dbReference type="EMBL" id="RIZI01000180">
    <property type="protein sequence ID" value="RNF59806.1"/>
    <property type="molecule type" value="Genomic_DNA"/>
</dbReference>
<dbReference type="Gene3D" id="1.10.443.10">
    <property type="entry name" value="Intergrase catalytic core"/>
    <property type="match status" value="1"/>
</dbReference>
<evidence type="ECO:0000256" key="4">
    <source>
        <dbReference type="PROSITE-ProRule" id="PRU01248"/>
    </source>
</evidence>
<evidence type="ECO:0000256" key="3">
    <source>
        <dbReference type="ARBA" id="ARBA00023172"/>
    </source>
</evidence>
<comment type="caution">
    <text evidence="7">The sequence shown here is derived from an EMBL/GenBank/DDBJ whole genome shotgun (WGS) entry which is preliminary data.</text>
</comment>
<name>A0A3M8QU94_9PROT</name>
<dbReference type="InterPro" id="IPR010998">
    <property type="entry name" value="Integrase_recombinase_N"/>
</dbReference>
<feature type="domain" description="Core-binding (CB)" evidence="6">
    <location>
        <begin position="74"/>
        <end position="154"/>
    </location>
</feature>
<evidence type="ECO:0000256" key="1">
    <source>
        <dbReference type="ARBA" id="ARBA00022908"/>
    </source>
</evidence>
<dbReference type="GO" id="GO:0015074">
    <property type="term" value="P:DNA integration"/>
    <property type="evidence" value="ECO:0007669"/>
    <property type="project" value="UniProtKB-KW"/>
</dbReference>
<dbReference type="CDD" id="cd00796">
    <property type="entry name" value="INT_Rci_Hp1_C"/>
    <property type="match status" value="1"/>
</dbReference>
<proteinExistence type="predicted"/>
<dbReference type="InterPro" id="IPR044068">
    <property type="entry name" value="CB"/>
</dbReference>
<evidence type="ECO:0000256" key="2">
    <source>
        <dbReference type="ARBA" id="ARBA00023125"/>
    </source>
</evidence>
<protein>
    <submittedName>
        <fullName evidence="7">Site-specific integrase</fullName>
    </submittedName>
</protein>
<evidence type="ECO:0000259" key="5">
    <source>
        <dbReference type="PROSITE" id="PS51898"/>
    </source>
</evidence>